<evidence type="ECO:0000256" key="1">
    <source>
        <dbReference type="SAM" id="SignalP"/>
    </source>
</evidence>
<proteinExistence type="predicted"/>
<keyword evidence="3" id="KW-1185">Reference proteome</keyword>
<accession>A0A498QWE7</accession>
<dbReference type="Proteomes" id="UP000268285">
    <property type="component" value="Unassembled WGS sequence"/>
</dbReference>
<dbReference type="AlphaFoldDB" id="A0A498QWE7"/>
<evidence type="ECO:0008006" key="4">
    <source>
        <dbReference type="Google" id="ProtNLM"/>
    </source>
</evidence>
<feature type="chain" id="PRO_5019833387" description="DUF4157 domain-containing protein" evidence="1">
    <location>
        <begin position="27"/>
        <end position="287"/>
    </location>
</feature>
<gene>
    <name evidence="2" type="ORF">LAUMK142_03376</name>
</gene>
<keyword evidence="1" id="KW-0732">Signal</keyword>
<dbReference type="EMBL" id="UPHU01000001">
    <property type="protein sequence ID" value="VBA52096.1"/>
    <property type="molecule type" value="Genomic_DNA"/>
</dbReference>
<evidence type="ECO:0000313" key="3">
    <source>
        <dbReference type="Proteomes" id="UP000268285"/>
    </source>
</evidence>
<name>A0A498QWE7_9MYCO</name>
<protein>
    <recommendedName>
        <fullName evidence="4">DUF4157 domain-containing protein</fullName>
    </recommendedName>
</protein>
<dbReference type="OrthoDB" id="5242307at2"/>
<feature type="signal peptide" evidence="1">
    <location>
        <begin position="1"/>
        <end position="26"/>
    </location>
</feature>
<evidence type="ECO:0000313" key="2">
    <source>
        <dbReference type="EMBL" id="VBA52096.1"/>
    </source>
</evidence>
<reference evidence="2 3" key="1">
    <citation type="submission" date="2018-09" db="EMBL/GenBank/DDBJ databases">
        <authorList>
            <person name="Tagini F."/>
        </authorList>
    </citation>
    <scope>NUCLEOTIDE SEQUENCE [LARGE SCALE GENOMIC DNA]</scope>
    <source>
        <strain evidence="2 3">MK142</strain>
    </source>
</reference>
<sequence>MAWLRRRPRWLSITLALVFVAELVAAAALPAPAVHDGSAAPPAARVDDAGLTPVVVGGRTVRLIGLGGADNERLLSRVAANLGPAIDAVAAFWGTEWPHEISVVVAGSDDQFRTAAGGGPTSQWADIAAVTVVEYVDTARRTAAGQRIVFAPGAVRMSPSALRIVLTHELFHYAARIDTARDAPRWLTEGVADFVARPASRPPVDTPARALPSDNDLDTAGPQRALAYDRAWWFARFVAETYGTTALRGLYLAACGAGHPDFETAARTVLETDPAGLLARWQGWLAD</sequence>
<organism evidence="2 3">
    <name type="scientific">Mycobacterium pseudokansasii</name>
    <dbReference type="NCBI Taxonomy" id="2341080"/>
    <lineage>
        <taxon>Bacteria</taxon>
        <taxon>Bacillati</taxon>
        <taxon>Actinomycetota</taxon>
        <taxon>Actinomycetes</taxon>
        <taxon>Mycobacteriales</taxon>
        <taxon>Mycobacteriaceae</taxon>
        <taxon>Mycobacterium</taxon>
    </lineage>
</organism>